<organism evidence="4 5">
    <name type="scientific">Aspergillus phoenicis ATCC 13157</name>
    <dbReference type="NCBI Taxonomy" id="1353007"/>
    <lineage>
        <taxon>Eukaryota</taxon>
        <taxon>Fungi</taxon>
        <taxon>Dikarya</taxon>
        <taxon>Ascomycota</taxon>
        <taxon>Pezizomycotina</taxon>
        <taxon>Eurotiomycetes</taxon>
        <taxon>Eurotiomycetidae</taxon>
        <taxon>Eurotiales</taxon>
        <taxon>Aspergillaceae</taxon>
        <taxon>Aspergillus</taxon>
    </lineage>
</organism>
<evidence type="ECO:0000313" key="5">
    <source>
        <dbReference type="Proteomes" id="UP000254937"/>
    </source>
</evidence>
<evidence type="ECO:0008006" key="6">
    <source>
        <dbReference type="Google" id="ProtNLM"/>
    </source>
</evidence>
<dbReference type="PANTHER" id="PTHR31896">
    <property type="entry name" value="FAMILY REGULATORY PROTEIN, PUTATIVE (AFU_ORTHOLOGUE AFUA_3G14730)-RELATED"/>
    <property type="match status" value="1"/>
</dbReference>
<evidence type="ECO:0000256" key="3">
    <source>
        <dbReference type="SAM" id="MobiDB-lite"/>
    </source>
</evidence>
<dbReference type="Gene3D" id="3.30.559.10">
    <property type="entry name" value="Chloramphenicol acetyltransferase-like domain"/>
    <property type="match status" value="2"/>
</dbReference>
<evidence type="ECO:0000256" key="1">
    <source>
        <dbReference type="ARBA" id="ARBA00022679"/>
    </source>
</evidence>
<protein>
    <recommendedName>
        <fullName evidence="6">Transferase family protein</fullName>
    </recommendedName>
</protein>
<evidence type="ECO:0000256" key="2">
    <source>
        <dbReference type="ARBA" id="ARBA00023315"/>
    </source>
</evidence>
<dbReference type="AlphaFoldDB" id="A0A370PRU9"/>
<keyword evidence="5" id="KW-1185">Reference proteome</keyword>
<evidence type="ECO:0000313" key="4">
    <source>
        <dbReference type="EMBL" id="RDK44644.1"/>
    </source>
</evidence>
<dbReference type="Proteomes" id="UP000254937">
    <property type="component" value="Unassembled WGS sequence"/>
</dbReference>
<dbReference type="PANTHER" id="PTHR31896:SF64">
    <property type="entry name" value="TRICHOTHECENE 3-O-ACETYLTRANSFERASE"/>
    <property type="match status" value="1"/>
</dbReference>
<feature type="region of interest" description="Disordered" evidence="3">
    <location>
        <begin position="555"/>
        <end position="579"/>
    </location>
</feature>
<proteinExistence type="predicted"/>
<dbReference type="GO" id="GO:0016746">
    <property type="term" value="F:acyltransferase activity"/>
    <property type="evidence" value="ECO:0007669"/>
    <property type="project" value="UniProtKB-KW"/>
</dbReference>
<reference evidence="4 5" key="1">
    <citation type="submission" date="2018-07" db="EMBL/GenBank/DDBJ databases">
        <title>Section-level genome sequencing of Aspergillus section Nigri to investigate inter- and intra-species variation.</title>
        <authorList>
            <consortium name="DOE Joint Genome Institute"/>
            <person name="Vesth T.C."/>
            <person name="Nybo J.L."/>
            <person name="Theobald S."/>
            <person name="Frisvad J.C."/>
            <person name="Larsen T.O."/>
            <person name="Nielsen K.F."/>
            <person name="Hoof J.B."/>
            <person name="Brandl J."/>
            <person name="Salamov A."/>
            <person name="Riley R."/>
            <person name="Gladden J.M."/>
            <person name="Phatale P."/>
            <person name="Nielsen M.T."/>
            <person name="Lyhne E.K."/>
            <person name="Kogle M.E."/>
            <person name="Strasser K."/>
            <person name="McDonnell E."/>
            <person name="Barry K."/>
            <person name="Clum A."/>
            <person name="Chen C."/>
            <person name="Nolan M."/>
            <person name="Sandor L."/>
            <person name="Kuo A."/>
            <person name="Lipzen A."/>
            <person name="Hainaut M."/>
            <person name="Drula E."/>
            <person name="Tsang A."/>
            <person name="Magnuson J.K."/>
            <person name="Henrissat B."/>
            <person name="Wiebenga A."/>
            <person name="Simmons B.A."/>
            <person name="Makela M.R."/>
            <person name="De vries R.P."/>
            <person name="Grigoriev I.V."/>
            <person name="Mortensen U.H."/>
            <person name="Baker S.E."/>
            <person name="Andersen M.R."/>
        </authorList>
    </citation>
    <scope>NUCLEOTIDE SEQUENCE [LARGE SCALE GENOMIC DNA]</scope>
    <source>
        <strain evidence="4 5">ATCC 13157</strain>
    </source>
</reference>
<keyword evidence="2" id="KW-0012">Acyltransferase</keyword>
<dbReference type="EMBL" id="KZ851849">
    <property type="protein sequence ID" value="RDK44644.1"/>
    <property type="molecule type" value="Genomic_DNA"/>
</dbReference>
<dbReference type="InterPro" id="IPR023213">
    <property type="entry name" value="CAT-like_dom_sf"/>
</dbReference>
<dbReference type="InterPro" id="IPR051283">
    <property type="entry name" value="Sec_Metabolite_Acyltrans"/>
</dbReference>
<name>A0A370PRU9_ASPPH</name>
<sequence length="612" mass="67404">MTRVYTDGLISTYSVNLSGTTYTIWRSLAMSHDDAVLYSHEGTGRYEKHAAPLHLHIGLVLAVSQEANSDRIDALSLLDATTVDFSDASAVWLFECEQQNRGNLVNQLRQSLRVTLDAYPQWCGLIKAVDSVDGPAFADRDRLAPHARRFGRVYVQYGTRADPGVEFVTARAFDTLDDLCPSSRTTSQPLWNQEKVALSKFVPKTCLANPLKQPVVDNADIPPPVMAVQVTELACGGFALAVKIAHPLADAQSLVYFVKDWASVSRSALLSEPPPVLKPLFEPARLDGAAAGDINAATPDESIIEQTESLPFHRYDWWNVPSDSSLKTRIPEAFRNQDIPPAGKPIPWSEWETEASVSHYIVHLSREQVKKIWKQANNASSTTTQTSQLSRHDAILAHIWSSINRARKMQHDLGPVHCDLAYGCRPAFHLSDAFMGSLSVMVNVEMAGAELTTTANSDGNETAVLPPIAHRIRQTLLQLKNHPARMAAHLHRLAYETSPQRIWQGFLGSRHVMVTTWACAGLYDVDFGLGPLSSSSARYADGILANLDGLVLIKEAPPSPSPSPSPSGRESEVRDCRAPSAWTEHGVDVQIHLRSEDMLRLLRDPLLLPDTT</sequence>
<accession>A0A370PRU9</accession>
<gene>
    <name evidence="4" type="ORF">M752DRAFT_313430</name>
</gene>
<dbReference type="Pfam" id="PF02458">
    <property type="entry name" value="Transferase"/>
    <property type="match status" value="1"/>
</dbReference>
<keyword evidence="1" id="KW-0808">Transferase</keyword>